<evidence type="ECO:0000313" key="2">
    <source>
        <dbReference type="EMBL" id="SOE03301.1"/>
    </source>
</evidence>
<proteinExistence type="predicted"/>
<keyword evidence="1" id="KW-0812">Transmembrane</keyword>
<sequence length="184" mass="20248">MSDGTVGTPPEPQIDWNAAVRRERRREAGTFALMLVALAAFLPLRFDPSSTSDRPFVVIVGLLVLAGSCGVAGWLWGGAGPRRTDRHRSLYALLEHVDPGVGLRGPTHLLARRQAPNRWLFWLPSAALMLQTVEGRWSEPAVALPSAAIFFACLAAVMWRMNRLGVAGRRWLDEPPVPISFEDV</sequence>
<evidence type="ECO:0000313" key="3">
    <source>
        <dbReference type="Proteomes" id="UP000219482"/>
    </source>
</evidence>
<accession>A0A286H6C9</accession>
<feature type="transmembrane region" description="Helical" evidence="1">
    <location>
        <begin position="28"/>
        <end position="44"/>
    </location>
</feature>
<evidence type="ECO:0000256" key="1">
    <source>
        <dbReference type="SAM" id="Phobius"/>
    </source>
</evidence>
<protein>
    <submittedName>
        <fullName evidence="2">Uncharacterized protein</fullName>
    </submittedName>
</protein>
<dbReference type="RefSeq" id="WP_097185779.1">
    <property type="nucleotide sequence ID" value="NZ_OCNK01000006.1"/>
</dbReference>
<dbReference type="OrthoDB" id="5197445at2"/>
<dbReference type="AlphaFoldDB" id="A0A286H6C9"/>
<keyword evidence="1" id="KW-1133">Transmembrane helix</keyword>
<feature type="transmembrane region" description="Helical" evidence="1">
    <location>
        <begin position="143"/>
        <end position="161"/>
    </location>
</feature>
<organism evidence="2 3">
    <name type="scientific">Blastococcus haudaquaticus</name>
    <dbReference type="NCBI Taxonomy" id="1938745"/>
    <lineage>
        <taxon>Bacteria</taxon>
        <taxon>Bacillati</taxon>
        <taxon>Actinomycetota</taxon>
        <taxon>Actinomycetes</taxon>
        <taxon>Geodermatophilales</taxon>
        <taxon>Geodermatophilaceae</taxon>
        <taxon>Blastococcus</taxon>
    </lineage>
</organism>
<reference evidence="3" key="1">
    <citation type="submission" date="2017-09" db="EMBL/GenBank/DDBJ databases">
        <authorList>
            <person name="Varghese N."/>
            <person name="Submissions S."/>
        </authorList>
    </citation>
    <scope>NUCLEOTIDE SEQUENCE [LARGE SCALE GENOMIC DNA]</scope>
    <source>
        <strain evidence="3">DSM 44270</strain>
    </source>
</reference>
<keyword evidence="3" id="KW-1185">Reference proteome</keyword>
<dbReference type="EMBL" id="OCNK01000006">
    <property type="protein sequence ID" value="SOE03301.1"/>
    <property type="molecule type" value="Genomic_DNA"/>
</dbReference>
<feature type="transmembrane region" description="Helical" evidence="1">
    <location>
        <begin position="56"/>
        <end position="76"/>
    </location>
</feature>
<name>A0A286H6C9_9ACTN</name>
<dbReference type="Proteomes" id="UP000219482">
    <property type="component" value="Unassembled WGS sequence"/>
</dbReference>
<keyword evidence="1" id="KW-0472">Membrane</keyword>
<gene>
    <name evidence="2" type="ORF">SAMN06272739_4085</name>
</gene>